<dbReference type="OrthoDB" id="3546899at2759"/>
<evidence type="ECO:0000256" key="2">
    <source>
        <dbReference type="SAM" id="SignalP"/>
    </source>
</evidence>
<dbReference type="InterPro" id="IPR002889">
    <property type="entry name" value="WSC_carb-bd"/>
</dbReference>
<name>A0A218Z113_9HELO</name>
<accession>A0A218Z113</accession>
<feature type="domain" description="WSC" evidence="3">
    <location>
        <begin position="622"/>
        <end position="710"/>
    </location>
</feature>
<feature type="region of interest" description="Disordered" evidence="1">
    <location>
        <begin position="723"/>
        <end position="751"/>
    </location>
</feature>
<reference evidence="4 5" key="1">
    <citation type="submission" date="2017-04" db="EMBL/GenBank/DDBJ databases">
        <title>Draft genome sequence of Marssonina coronaria NL1: causal agent of apple blotch.</title>
        <authorList>
            <person name="Cheng Q."/>
        </authorList>
    </citation>
    <scope>NUCLEOTIDE SEQUENCE [LARGE SCALE GENOMIC DNA]</scope>
    <source>
        <strain evidence="4 5">NL1</strain>
    </source>
</reference>
<dbReference type="SMART" id="SM00321">
    <property type="entry name" value="WSC"/>
    <property type="match status" value="1"/>
</dbReference>
<dbReference type="STRING" id="503106.A0A218Z113"/>
<feature type="chain" id="PRO_5012510497" evidence="2">
    <location>
        <begin position="24"/>
        <end position="807"/>
    </location>
</feature>
<comment type="caution">
    <text evidence="4">The sequence shown here is derived from an EMBL/GenBank/DDBJ whole genome shotgun (WGS) entry which is preliminary data.</text>
</comment>
<evidence type="ECO:0000313" key="4">
    <source>
        <dbReference type="EMBL" id="OWP01452.1"/>
    </source>
</evidence>
<organism evidence="4 5">
    <name type="scientific">Diplocarpon coronariae</name>
    <dbReference type="NCBI Taxonomy" id="2795749"/>
    <lineage>
        <taxon>Eukaryota</taxon>
        <taxon>Fungi</taxon>
        <taxon>Dikarya</taxon>
        <taxon>Ascomycota</taxon>
        <taxon>Pezizomycotina</taxon>
        <taxon>Leotiomycetes</taxon>
        <taxon>Helotiales</taxon>
        <taxon>Drepanopezizaceae</taxon>
        <taxon>Diplocarpon</taxon>
    </lineage>
</organism>
<evidence type="ECO:0000256" key="1">
    <source>
        <dbReference type="SAM" id="MobiDB-lite"/>
    </source>
</evidence>
<evidence type="ECO:0000259" key="3">
    <source>
        <dbReference type="PROSITE" id="PS51212"/>
    </source>
</evidence>
<feature type="compositionally biased region" description="Low complexity" evidence="1">
    <location>
        <begin position="723"/>
        <end position="735"/>
    </location>
</feature>
<proteinExistence type="predicted"/>
<feature type="region of interest" description="Disordered" evidence="1">
    <location>
        <begin position="387"/>
        <end position="544"/>
    </location>
</feature>
<keyword evidence="5" id="KW-1185">Reference proteome</keyword>
<dbReference type="EMBL" id="MZNU01000278">
    <property type="protein sequence ID" value="OWP01452.1"/>
    <property type="molecule type" value="Genomic_DNA"/>
</dbReference>
<gene>
    <name evidence="4" type="ORF">B2J93_5735</name>
</gene>
<dbReference type="Proteomes" id="UP000242519">
    <property type="component" value="Unassembled WGS sequence"/>
</dbReference>
<keyword evidence="2" id="KW-0732">Signal</keyword>
<evidence type="ECO:0000313" key="5">
    <source>
        <dbReference type="Proteomes" id="UP000242519"/>
    </source>
</evidence>
<dbReference type="AlphaFoldDB" id="A0A218Z113"/>
<dbReference type="InParanoid" id="A0A218Z113"/>
<dbReference type="PROSITE" id="PS51212">
    <property type="entry name" value="WSC"/>
    <property type="match status" value="1"/>
</dbReference>
<protein>
    <submittedName>
        <fullName evidence="4">Ca2+-modulated nonselective cation channel polycystin</fullName>
    </submittedName>
</protein>
<sequence>MKTSPIARRSVVLLSGLSTLVAAKYPLATVYPCPSCPSGVAPPAITVTEQYQTVSTCAPTPYKLVGNTTQEAEPSCSSYAWVSTVIPAPDGSSTTVTKTEQEVQVGYVSTVLTSKYPCATSAPSYNATGYGSSNSSCTSTRLTTMVVDTVIPYNELGPLAIGGYAGSGLCETCEMDEDGAQYQVVTVHKCLDGACTTYAETLVSAKPTAPSSVQTAIYSSSTFCPSSGAYTIPVTTTCSPEAPEFTDVVTKTFYITTSVSGPETIQITKTITVTFTGAPEPTAPSSKLPVSTSAYVTENGVQTVPIYATITPSDSGYEPVTTTAFYTTSVTNAPVHVYCTKTLTVTFTSTAYLLTVVDGVTKSPEAYPTEPAPVYASVSSGGYAGYPSEPAEGYPGDSSKTPAGYETEYKTEPASYPTDPAEVYPADSSKVSSGYETEYKTEYETEPPAYPTDPAEVYPADSSKVSSGYETEYKTEYETEPPAYPTDPAEAYPADSSKVSSGYETEPPAYPTDPAEVYPADSSKVSSGYETEPPAYPTDPAEAYPADSTKVSAGYPTDPVYSTKSSAGYPTKPVPVLPTYTPGGTPHATYGYGNNTLVTSKSSASYITTTAAPSSYPSTPASCEYSGCYGSPSGFSDFTMVETSGYMSASLCTSECIASGFPFSGLYKESCYCSKSIDSCIESGGVCDAICPGSSQHCGGDLNGAKYGEHKLFDIYECTVPTSTTSSSDSTASYTIEPTPDPSSDVDEYPSAEEYSKRSLQADMQLAAIASRDVKLRRGGMLRSREKKETSNLIVKRDFGIRRPFGL</sequence>
<feature type="signal peptide" evidence="2">
    <location>
        <begin position="1"/>
        <end position="23"/>
    </location>
</feature>